<keyword evidence="4" id="KW-1185">Reference proteome</keyword>
<dbReference type="GO" id="GO:0009289">
    <property type="term" value="C:pilus"/>
    <property type="evidence" value="ECO:0007669"/>
    <property type="project" value="InterPro"/>
</dbReference>
<dbReference type="KEGG" id="ecc:c5188"/>
<feature type="domain" description="Fimbrial-type adhesion" evidence="2">
    <location>
        <begin position="44"/>
        <end position="198"/>
    </location>
</feature>
<evidence type="ECO:0000256" key="1">
    <source>
        <dbReference type="SAM" id="SignalP"/>
    </source>
</evidence>
<dbReference type="InterPro" id="IPR000259">
    <property type="entry name" value="Adhesion_dom_fimbrial"/>
</dbReference>
<dbReference type="HOGENOM" id="CLU_088965_3_1_6"/>
<keyword evidence="1" id="KW-0732">Signal</keyword>
<dbReference type="Gene3D" id="2.60.40.1090">
    <property type="entry name" value="Fimbrial-type adhesion domain"/>
    <property type="match status" value="1"/>
</dbReference>
<evidence type="ECO:0000313" key="4">
    <source>
        <dbReference type="Proteomes" id="UP000001410"/>
    </source>
</evidence>
<evidence type="ECO:0000313" key="3">
    <source>
        <dbReference type="EMBL" id="AAN83610.1"/>
    </source>
</evidence>
<reference evidence="3 4" key="1">
    <citation type="journal article" date="2002" name="Proc. Natl. Acad. Sci. U.S.A.">
        <title>Extensive mosaic structure revealed by the complete genome sequence of uropathogenic Escherichia coli.</title>
        <authorList>
            <person name="Welch R.A."/>
            <person name="Burland V."/>
            <person name="Plunkett G.III."/>
            <person name="Redford P."/>
            <person name="Roesch P."/>
            <person name="Rasko D."/>
            <person name="Buckles E.L."/>
            <person name="Liou S.R."/>
            <person name="Boutin A."/>
            <person name="Hackett J."/>
            <person name="Stroud D."/>
            <person name="Mayhew G.F."/>
            <person name="Rose D.J."/>
            <person name="Zhou S."/>
            <person name="Schwartz D.C."/>
            <person name="Perna N.T."/>
            <person name="Mobley H.L."/>
            <person name="Donnenberg M.S."/>
            <person name="Blattner F.R."/>
        </authorList>
    </citation>
    <scope>NUCLEOTIDE SEQUENCE [LARGE SCALE GENOMIC DNA]</scope>
    <source>
        <strain evidence="4">CFT073 / ATCC 700928 / UPEC</strain>
    </source>
</reference>
<dbReference type="AlphaFoldDB" id="A0A0H2VF07"/>
<dbReference type="EMBL" id="AE014075">
    <property type="protein sequence ID" value="AAN83610.1"/>
    <property type="molecule type" value="Genomic_DNA"/>
</dbReference>
<dbReference type="PANTHER" id="PTHR33420:SF26">
    <property type="entry name" value="FIMBRIAL SUBUNIT"/>
    <property type="match status" value="1"/>
</dbReference>
<dbReference type="Pfam" id="PF00419">
    <property type="entry name" value="Fimbrial"/>
    <property type="match status" value="1"/>
</dbReference>
<feature type="signal peptide" evidence="1">
    <location>
        <begin position="1"/>
        <end position="32"/>
    </location>
</feature>
<protein>
    <submittedName>
        <fullName evidence="3">PapA protein</fullName>
    </submittedName>
</protein>
<evidence type="ECO:0000259" key="2">
    <source>
        <dbReference type="Pfam" id="PF00419"/>
    </source>
</evidence>
<dbReference type="STRING" id="199310.c5188"/>
<gene>
    <name evidence="3" type="primary">papA_2</name>
    <name evidence="3" type="ordered locus">c5188</name>
</gene>
<proteinExistence type="predicted"/>
<organism evidence="3 4">
    <name type="scientific">Escherichia coli O6:H1 (strain CFT073 / ATCC 700928 / UPEC)</name>
    <dbReference type="NCBI Taxonomy" id="199310"/>
    <lineage>
        <taxon>Bacteria</taxon>
        <taxon>Pseudomonadati</taxon>
        <taxon>Pseudomonadota</taxon>
        <taxon>Gammaproteobacteria</taxon>
        <taxon>Enterobacterales</taxon>
        <taxon>Enterobacteriaceae</taxon>
        <taxon>Escherichia</taxon>
    </lineage>
</organism>
<dbReference type="Proteomes" id="UP000001410">
    <property type="component" value="Chromosome"/>
</dbReference>
<dbReference type="eggNOG" id="COG3539">
    <property type="taxonomic scope" value="Bacteria"/>
</dbReference>
<name>A0A0H2VF07_ECOL6</name>
<dbReference type="PANTHER" id="PTHR33420">
    <property type="entry name" value="FIMBRIAL SUBUNIT ELFA-RELATED"/>
    <property type="match status" value="1"/>
</dbReference>
<feature type="chain" id="PRO_5002600016" evidence="1">
    <location>
        <begin position="33"/>
        <end position="198"/>
    </location>
</feature>
<dbReference type="SMR" id="A0A0H2VF07"/>
<dbReference type="InterPro" id="IPR008966">
    <property type="entry name" value="Adhesion_dom_sf"/>
</dbReference>
<accession>A0A0H2VF07</accession>
<sequence>MCSVMKKRLLFMIKSVIAGAVAMAVVSFGANAAASIPQGQGEVSFKGTVVDAPCGIETQSAKQEIDFGQISKSFLQEGGETQPKDLNIKLVNCDITNFKQLQGGAAKKGTVSLTFSGVPAENADDMLQTVGDTNTAIVVTDSSGKRVKFDGATETGASNLINGDNTIHFTAFVKKDNSGKNVAEGAFSAVANFNLTYQ</sequence>
<dbReference type="InterPro" id="IPR050263">
    <property type="entry name" value="Bact_Fimbrial_Adh_Pro"/>
</dbReference>
<dbReference type="GO" id="GO:0043709">
    <property type="term" value="P:cell adhesion involved in single-species biofilm formation"/>
    <property type="evidence" value="ECO:0007669"/>
    <property type="project" value="TreeGrafter"/>
</dbReference>
<dbReference type="InterPro" id="IPR036937">
    <property type="entry name" value="Adhesion_dom_fimbrial_sf"/>
</dbReference>
<dbReference type="SUPFAM" id="SSF49401">
    <property type="entry name" value="Bacterial adhesins"/>
    <property type="match status" value="1"/>
</dbReference>